<dbReference type="Pfam" id="PF00512">
    <property type="entry name" value="HisKA"/>
    <property type="match status" value="1"/>
</dbReference>
<dbReference type="EC" id="2.7.13.3" evidence="3"/>
<dbReference type="GO" id="GO:0006355">
    <property type="term" value="P:regulation of DNA-templated transcription"/>
    <property type="evidence" value="ECO:0007669"/>
    <property type="project" value="InterPro"/>
</dbReference>
<dbReference type="SUPFAM" id="SSF47384">
    <property type="entry name" value="Homodimeric domain of signal transducing histidine kinase"/>
    <property type="match status" value="1"/>
</dbReference>
<keyword evidence="10" id="KW-0067">ATP-binding</keyword>
<dbReference type="Pfam" id="PF19312">
    <property type="entry name" value="NtrY_N"/>
    <property type="match status" value="1"/>
</dbReference>
<dbReference type="PRINTS" id="PR00344">
    <property type="entry name" value="BCTRLSENSOR"/>
</dbReference>
<dbReference type="InterPro" id="IPR003661">
    <property type="entry name" value="HisK_dim/P_dom"/>
</dbReference>
<dbReference type="Pfam" id="PF00672">
    <property type="entry name" value="HAMP"/>
    <property type="match status" value="1"/>
</dbReference>
<dbReference type="InterPro" id="IPR017232">
    <property type="entry name" value="NtrY"/>
</dbReference>
<dbReference type="GO" id="GO:0005886">
    <property type="term" value="C:plasma membrane"/>
    <property type="evidence" value="ECO:0007669"/>
    <property type="project" value="UniProtKB-SubCell"/>
</dbReference>
<dbReference type="CDD" id="cd06225">
    <property type="entry name" value="HAMP"/>
    <property type="match status" value="1"/>
</dbReference>
<feature type="domain" description="HAMP" evidence="18">
    <location>
        <begin position="339"/>
        <end position="392"/>
    </location>
</feature>
<dbReference type="GO" id="GO:0000155">
    <property type="term" value="F:phosphorelay sensor kinase activity"/>
    <property type="evidence" value="ECO:0007669"/>
    <property type="project" value="InterPro"/>
</dbReference>
<proteinExistence type="predicted"/>
<evidence type="ECO:0000256" key="10">
    <source>
        <dbReference type="ARBA" id="ARBA00022840"/>
    </source>
</evidence>
<evidence type="ECO:0000256" key="11">
    <source>
        <dbReference type="ARBA" id="ARBA00022989"/>
    </source>
</evidence>
<comment type="catalytic activity">
    <reaction evidence="1">
        <text>ATP + protein L-histidine = ADP + protein N-phospho-L-histidine.</text>
        <dbReference type="EC" id="2.7.13.3"/>
    </reaction>
</comment>
<evidence type="ECO:0000256" key="14">
    <source>
        <dbReference type="SAM" id="MobiDB-lite"/>
    </source>
</evidence>
<evidence type="ECO:0000256" key="15">
    <source>
        <dbReference type="SAM" id="Phobius"/>
    </source>
</evidence>
<dbReference type="InterPro" id="IPR045671">
    <property type="entry name" value="NtrY-like_N"/>
</dbReference>
<dbReference type="Gene3D" id="3.30.450.20">
    <property type="entry name" value="PAS domain"/>
    <property type="match status" value="1"/>
</dbReference>
<dbReference type="PANTHER" id="PTHR43065">
    <property type="entry name" value="SENSOR HISTIDINE KINASE"/>
    <property type="match status" value="1"/>
</dbReference>
<dbReference type="PROSITE" id="PS50112">
    <property type="entry name" value="PAS"/>
    <property type="match status" value="1"/>
</dbReference>
<dbReference type="InterPro" id="IPR005467">
    <property type="entry name" value="His_kinase_dom"/>
</dbReference>
<evidence type="ECO:0000313" key="20">
    <source>
        <dbReference type="Proteomes" id="UP000248597"/>
    </source>
</evidence>
<evidence type="ECO:0000256" key="5">
    <source>
        <dbReference type="ARBA" id="ARBA00022553"/>
    </source>
</evidence>
<feature type="transmembrane region" description="Helical" evidence="15">
    <location>
        <begin position="110"/>
        <end position="137"/>
    </location>
</feature>
<evidence type="ECO:0000256" key="8">
    <source>
        <dbReference type="ARBA" id="ARBA00022741"/>
    </source>
</evidence>
<dbReference type="SUPFAM" id="SSF55785">
    <property type="entry name" value="PYP-like sensor domain (PAS domain)"/>
    <property type="match status" value="1"/>
</dbReference>
<feature type="transmembrane region" description="Helical" evidence="15">
    <location>
        <begin position="40"/>
        <end position="57"/>
    </location>
</feature>
<dbReference type="InterPro" id="IPR035965">
    <property type="entry name" value="PAS-like_dom_sf"/>
</dbReference>
<keyword evidence="8" id="KW-0547">Nucleotide-binding</keyword>
<reference evidence="19 20" key="1">
    <citation type="submission" date="2017-08" db="EMBL/GenBank/DDBJ databases">
        <title>Infants hospitalized years apart are colonized by the same room-sourced microbial strains.</title>
        <authorList>
            <person name="Brooks B."/>
            <person name="Olm M.R."/>
            <person name="Firek B.A."/>
            <person name="Baker R."/>
            <person name="Thomas B.C."/>
            <person name="Morowitz M.J."/>
            <person name="Banfield J.F."/>
        </authorList>
    </citation>
    <scope>NUCLEOTIDE SEQUENCE [LARGE SCALE GENOMIC DNA]</scope>
    <source>
        <strain evidence="19">S2_005_003_R2_47</strain>
    </source>
</reference>
<evidence type="ECO:0000256" key="9">
    <source>
        <dbReference type="ARBA" id="ARBA00022777"/>
    </source>
</evidence>
<evidence type="ECO:0000256" key="2">
    <source>
        <dbReference type="ARBA" id="ARBA00004651"/>
    </source>
</evidence>
<keyword evidence="12" id="KW-0902">Two-component regulatory system</keyword>
<gene>
    <name evidence="19" type="ORF">DI569_09300</name>
</gene>
<evidence type="ECO:0000256" key="12">
    <source>
        <dbReference type="ARBA" id="ARBA00023012"/>
    </source>
</evidence>
<dbReference type="Proteomes" id="UP000248597">
    <property type="component" value="Unassembled WGS sequence"/>
</dbReference>
<dbReference type="CDD" id="cd00082">
    <property type="entry name" value="HisKA"/>
    <property type="match status" value="1"/>
</dbReference>
<dbReference type="InterPro" id="IPR013767">
    <property type="entry name" value="PAS_fold"/>
</dbReference>
<keyword evidence="6" id="KW-0808">Transferase</keyword>
<dbReference type="Gene3D" id="1.10.287.130">
    <property type="match status" value="1"/>
</dbReference>
<evidence type="ECO:0000256" key="13">
    <source>
        <dbReference type="ARBA" id="ARBA00023136"/>
    </source>
</evidence>
<dbReference type="Pfam" id="PF00989">
    <property type="entry name" value="PAS"/>
    <property type="match status" value="1"/>
</dbReference>
<dbReference type="PROSITE" id="PS50109">
    <property type="entry name" value="HIS_KIN"/>
    <property type="match status" value="1"/>
</dbReference>
<dbReference type="PANTHER" id="PTHR43065:SF10">
    <property type="entry name" value="PEROXIDE STRESS-ACTIVATED HISTIDINE KINASE MAK3"/>
    <property type="match status" value="1"/>
</dbReference>
<dbReference type="SMART" id="SM00387">
    <property type="entry name" value="HATPase_c"/>
    <property type="match status" value="1"/>
</dbReference>
<evidence type="ECO:0000259" key="17">
    <source>
        <dbReference type="PROSITE" id="PS50112"/>
    </source>
</evidence>
<dbReference type="InterPro" id="IPR000014">
    <property type="entry name" value="PAS"/>
</dbReference>
<dbReference type="InterPro" id="IPR003594">
    <property type="entry name" value="HATPase_dom"/>
</dbReference>
<comment type="caution">
    <text evidence="19">The sequence shown here is derived from an EMBL/GenBank/DDBJ whole genome shotgun (WGS) entry which is preliminary data.</text>
</comment>
<keyword evidence="4" id="KW-1003">Cell membrane</keyword>
<evidence type="ECO:0000259" key="16">
    <source>
        <dbReference type="PROSITE" id="PS50109"/>
    </source>
</evidence>
<dbReference type="Gene3D" id="3.30.565.10">
    <property type="entry name" value="Histidine kinase-like ATPase, C-terminal domain"/>
    <property type="match status" value="1"/>
</dbReference>
<dbReference type="InterPro" id="IPR036097">
    <property type="entry name" value="HisK_dim/P_sf"/>
</dbReference>
<dbReference type="SUPFAM" id="SSF55874">
    <property type="entry name" value="ATPase domain of HSP90 chaperone/DNA topoisomerase II/histidine kinase"/>
    <property type="match status" value="1"/>
</dbReference>
<name>A0A2W5L3H9_SPHMC</name>
<evidence type="ECO:0000256" key="1">
    <source>
        <dbReference type="ARBA" id="ARBA00000085"/>
    </source>
</evidence>
<dbReference type="GO" id="GO:0005524">
    <property type="term" value="F:ATP binding"/>
    <property type="evidence" value="ECO:0007669"/>
    <property type="project" value="UniProtKB-KW"/>
</dbReference>
<keyword evidence="5" id="KW-0597">Phosphoprotein</keyword>
<evidence type="ECO:0000256" key="3">
    <source>
        <dbReference type="ARBA" id="ARBA00012438"/>
    </source>
</evidence>
<dbReference type="SUPFAM" id="SSF158472">
    <property type="entry name" value="HAMP domain-like"/>
    <property type="match status" value="1"/>
</dbReference>
<sequence>MQQDCRSKTTMATSEIMTGDRDSDGTVAHVGVWRFAAPEYYALAILISIGVATYIYVTGDAQSERLLTPGLVAAIMVANLVPAMALIVLTGSRIARARASRSMGGGSGRLHVRLVALFSLIAAVPTLLVVIFASLLFQFGVDFWFSDRSRGMFENAAGLAEGYYQENQREVGANTVKMAEDLGGILSRTNVDDPNFSNYYLQQVVVRSLNESAIIEIGEDGIARTAAMINPDNRAAENRLTPAMIQRLNAGESVVVLREPDRIEAATRLPGASNIYVYASRDFNVPGFQQSVRANTVLADYNNLFQRSQLLQLQFNGALYLGSLLLLALAVVAAIVVADRIVRPLGTLVGATRRAASGDLSVRVTPPAQDDEIAVLTRAFNRMTEQIQSQTGALVSVNEQLETRRSFIEAVLSGVSSAVVSVDTAHTILLVNAAAERLIGQPASAMIGRPLADVAPELAHLISGDAREAVVQLARKDAEPATLAAKAVAQGDGFVLSFEDITQQLLDQRRAAWSDVARRIAHEIKNPLTPIQLAAERLQRRFAGKVGEDEPTFRRLTDTVIRQVHDMRRMVDEFSSFARMPKPTFGVEDVRDILKQAVFLFEVAKPDIDFSVTVPNEVEPLVCDRRLLSQAVTNIVKNAVEAIEEGREKNGDLPSGHVRAALDIGRGGEMIIRVSDDGIGLPEARDAIAEPYMTTRQGGTGLGLAIVKKIVEQHYGELEFADNPDGKGTCVTLTLHPQRLRPLAGTGEESVGAQGESVPGRVRHRQNREDHGA</sequence>
<dbReference type="PROSITE" id="PS50885">
    <property type="entry name" value="HAMP"/>
    <property type="match status" value="1"/>
</dbReference>
<dbReference type="Gene3D" id="6.10.340.10">
    <property type="match status" value="1"/>
</dbReference>
<evidence type="ECO:0000256" key="6">
    <source>
        <dbReference type="ARBA" id="ARBA00022679"/>
    </source>
</evidence>
<feature type="domain" description="PAS" evidence="17">
    <location>
        <begin position="404"/>
        <end position="481"/>
    </location>
</feature>
<evidence type="ECO:0000256" key="7">
    <source>
        <dbReference type="ARBA" id="ARBA00022692"/>
    </source>
</evidence>
<evidence type="ECO:0000259" key="18">
    <source>
        <dbReference type="PROSITE" id="PS50885"/>
    </source>
</evidence>
<keyword evidence="11 15" id="KW-1133">Transmembrane helix</keyword>
<dbReference type="EMBL" id="QFPJ01000018">
    <property type="protein sequence ID" value="PZQ22088.1"/>
    <property type="molecule type" value="Genomic_DNA"/>
</dbReference>
<keyword evidence="9 19" id="KW-0418">Kinase</keyword>
<dbReference type="InterPro" id="IPR003660">
    <property type="entry name" value="HAMP_dom"/>
</dbReference>
<feature type="domain" description="Histidine kinase" evidence="16">
    <location>
        <begin position="519"/>
        <end position="739"/>
    </location>
</feature>
<dbReference type="PIRSF" id="PIRSF037532">
    <property type="entry name" value="STHK_NtrY"/>
    <property type="match status" value="1"/>
</dbReference>
<dbReference type="SMART" id="SM00388">
    <property type="entry name" value="HisKA"/>
    <property type="match status" value="1"/>
</dbReference>
<evidence type="ECO:0000256" key="4">
    <source>
        <dbReference type="ARBA" id="ARBA00022475"/>
    </source>
</evidence>
<evidence type="ECO:0000313" key="19">
    <source>
        <dbReference type="EMBL" id="PZQ22088.1"/>
    </source>
</evidence>
<keyword evidence="7 15" id="KW-0812">Transmembrane</keyword>
<dbReference type="SMART" id="SM00091">
    <property type="entry name" value="PAS"/>
    <property type="match status" value="1"/>
</dbReference>
<protein>
    <recommendedName>
        <fullName evidence="3">histidine kinase</fullName>
        <ecNumber evidence="3">2.7.13.3</ecNumber>
    </recommendedName>
</protein>
<dbReference type="InterPro" id="IPR036890">
    <property type="entry name" value="HATPase_C_sf"/>
</dbReference>
<dbReference type="AlphaFoldDB" id="A0A2W5L3H9"/>
<organism evidence="19 20">
    <name type="scientific">Sphingopyxis macrogoltabida</name>
    <name type="common">Sphingomonas macrogoltabidus</name>
    <dbReference type="NCBI Taxonomy" id="33050"/>
    <lineage>
        <taxon>Bacteria</taxon>
        <taxon>Pseudomonadati</taxon>
        <taxon>Pseudomonadota</taxon>
        <taxon>Alphaproteobacteria</taxon>
        <taxon>Sphingomonadales</taxon>
        <taxon>Sphingomonadaceae</taxon>
        <taxon>Sphingopyxis</taxon>
    </lineage>
</organism>
<feature type="transmembrane region" description="Helical" evidence="15">
    <location>
        <begin position="69"/>
        <end position="89"/>
    </location>
</feature>
<dbReference type="Pfam" id="PF02518">
    <property type="entry name" value="HATPase_c"/>
    <property type="match status" value="1"/>
</dbReference>
<dbReference type="SMART" id="SM00304">
    <property type="entry name" value="HAMP"/>
    <property type="match status" value="1"/>
</dbReference>
<comment type="subcellular location">
    <subcellularLocation>
        <location evidence="2">Cell membrane</location>
        <topology evidence="2">Multi-pass membrane protein</topology>
    </subcellularLocation>
</comment>
<accession>A0A2W5L3H9</accession>
<feature type="region of interest" description="Disordered" evidence="14">
    <location>
        <begin position="743"/>
        <end position="773"/>
    </location>
</feature>
<dbReference type="InterPro" id="IPR004358">
    <property type="entry name" value="Sig_transdc_His_kin-like_C"/>
</dbReference>
<keyword evidence="13 15" id="KW-0472">Membrane</keyword>